<keyword evidence="3 7" id="KW-0812">Transmembrane</keyword>
<comment type="subcellular location">
    <subcellularLocation>
        <location evidence="1">Membrane</location>
        <topology evidence="1">Multi-pass membrane protein</topology>
    </subcellularLocation>
</comment>
<protein>
    <recommendedName>
        <fullName evidence="10">Golgi apparatus membrane protein TVP23 homolog</fullName>
    </recommendedName>
</protein>
<feature type="region of interest" description="Disordered" evidence="6">
    <location>
        <begin position="309"/>
        <end position="384"/>
    </location>
</feature>
<evidence type="ECO:0000256" key="6">
    <source>
        <dbReference type="SAM" id="MobiDB-lite"/>
    </source>
</evidence>
<dbReference type="VEuPathDB" id="TriTrypDB:LDHU3_27.2760"/>
<feature type="compositionally biased region" description="Low complexity" evidence="6">
    <location>
        <begin position="356"/>
        <end position="371"/>
    </location>
</feature>
<evidence type="ECO:0000313" key="8">
    <source>
        <dbReference type="EMBL" id="TPP46000.1"/>
    </source>
</evidence>
<accession>A0A504XIS2</accession>
<evidence type="ECO:0000256" key="1">
    <source>
        <dbReference type="ARBA" id="ARBA00004141"/>
    </source>
</evidence>
<evidence type="ECO:0000313" key="9">
    <source>
        <dbReference type="Proteomes" id="UP000318821"/>
    </source>
</evidence>
<dbReference type="VEuPathDB" id="TriTrypDB:LdCL_270025300"/>
<name>A0A504XIS2_LEIDO</name>
<dbReference type="Proteomes" id="UP000318821">
    <property type="component" value="Unassembled WGS sequence"/>
</dbReference>
<dbReference type="VEuPathDB" id="TriTrypDB:LdBPK_271810.1"/>
<dbReference type="GO" id="GO:0000139">
    <property type="term" value="C:Golgi membrane"/>
    <property type="evidence" value="ECO:0007669"/>
    <property type="project" value="TreeGrafter"/>
</dbReference>
<feature type="transmembrane region" description="Helical" evidence="7">
    <location>
        <begin position="148"/>
        <end position="167"/>
    </location>
</feature>
<dbReference type="VEuPathDB" id="TriTrypDB:LdBPK_271800.1"/>
<evidence type="ECO:0000256" key="7">
    <source>
        <dbReference type="SAM" id="Phobius"/>
    </source>
</evidence>
<organism evidence="8 9">
    <name type="scientific">Leishmania donovani</name>
    <dbReference type="NCBI Taxonomy" id="5661"/>
    <lineage>
        <taxon>Eukaryota</taxon>
        <taxon>Discoba</taxon>
        <taxon>Euglenozoa</taxon>
        <taxon>Kinetoplastea</taxon>
        <taxon>Metakinetoplastina</taxon>
        <taxon>Trypanosomatida</taxon>
        <taxon>Trypanosomatidae</taxon>
        <taxon>Leishmaniinae</taxon>
        <taxon>Leishmania</taxon>
    </lineage>
</organism>
<dbReference type="EMBL" id="RHLD01000016">
    <property type="protein sequence ID" value="TPP46000.1"/>
    <property type="molecule type" value="Genomic_DNA"/>
</dbReference>
<evidence type="ECO:0000256" key="4">
    <source>
        <dbReference type="ARBA" id="ARBA00022989"/>
    </source>
</evidence>
<gene>
    <name evidence="8" type="ORF">CGC20_32420</name>
</gene>
<evidence type="ECO:0008006" key="10">
    <source>
        <dbReference type="Google" id="ProtNLM"/>
    </source>
</evidence>
<dbReference type="VEuPathDB" id="TriTrypDB:LDHU3_27.2770"/>
<dbReference type="InterPro" id="IPR008564">
    <property type="entry name" value="TVP23-like"/>
</dbReference>
<evidence type="ECO:0000256" key="5">
    <source>
        <dbReference type="ARBA" id="ARBA00023136"/>
    </source>
</evidence>
<reference evidence="9" key="1">
    <citation type="submission" date="2019-02" db="EMBL/GenBank/DDBJ databases">
        <title>FDA dAtabase for Regulatory Grade micrObial Sequences (FDA-ARGOS): Supporting development and validation of Infectious Disease Dx tests.</title>
        <authorList>
            <person name="Duncan R."/>
            <person name="Fisher C."/>
            <person name="Tallon L."/>
            <person name="Sadzewicz L."/>
            <person name="Sengamalay N."/>
            <person name="Ott S."/>
            <person name="Godinez A."/>
            <person name="Nagaraj S."/>
            <person name="Vavikolanu K."/>
            <person name="Vyas G."/>
            <person name="Nadendla S."/>
            <person name="Aluvathingal J."/>
            <person name="Sichtig H."/>
        </authorList>
    </citation>
    <scope>NUCLEOTIDE SEQUENCE [LARGE SCALE GENOMIC DNA]</scope>
    <source>
        <strain evidence="9">FDAARGOS_360</strain>
    </source>
</reference>
<feature type="compositionally biased region" description="Polar residues" evidence="6">
    <location>
        <begin position="335"/>
        <end position="345"/>
    </location>
</feature>
<proteinExistence type="inferred from homology"/>
<dbReference type="VEuPathDB" id="TriTrypDB:LdCL_270025200"/>
<dbReference type="PANTHER" id="PTHR13019:SF7">
    <property type="entry name" value="GOLGI APPARATUS MEMBRANE PROTEIN TVP23"/>
    <property type="match status" value="1"/>
</dbReference>
<comment type="similarity">
    <text evidence="2">Belongs to the TVP23 family.</text>
</comment>
<feature type="transmembrane region" description="Helical" evidence="7">
    <location>
        <begin position="174"/>
        <end position="193"/>
    </location>
</feature>
<keyword evidence="4 7" id="KW-1133">Transmembrane helix</keyword>
<keyword evidence="5 7" id="KW-0472">Membrane</keyword>
<dbReference type="Pfam" id="PF05832">
    <property type="entry name" value="DUF846"/>
    <property type="match status" value="1"/>
</dbReference>
<comment type="caution">
    <text evidence="8">The sequence shown here is derived from an EMBL/GenBank/DDBJ whole genome shotgun (WGS) entry which is preliminary data.</text>
</comment>
<dbReference type="GO" id="GO:0016192">
    <property type="term" value="P:vesicle-mediated transport"/>
    <property type="evidence" value="ECO:0007669"/>
    <property type="project" value="TreeGrafter"/>
</dbReference>
<evidence type="ECO:0000256" key="3">
    <source>
        <dbReference type="ARBA" id="ARBA00022692"/>
    </source>
</evidence>
<dbReference type="PANTHER" id="PTHR13019">
    <property type="entry name" value="GOLGI APPARATUS MEMBRANE PROTEIN TVP23"/>
    <property type="match status" value="1"/>
</dbReference>
<feature type="transmembrane region" description="Helical" evidence="7">
    <location>
        <begin position="61"/>
        <end position="80"/>
    </location>
</feature>
<dbReference type="GO" id="GO:0009306">
    <property type="term" value="P:protein secretion"/>
    <property type="evidence" value="ECO:0007669"/>
    <property type="project" value="TreeGrafter"/>
</dbReference>
<feature type="compositionally biased region" description="Gly residues" evidence="6">
    <location>
        <begin position="314"/>
        <end position="324"/>
    </location>
</feature>
<evidence type="ECO:0000256" key="2">
    <source>
        <dbReference type="ARBA" id="ARBA00005467"/>
    </source>
</evidence>
<feature type="transmembrane region" description="Helical" evidence="7">
    <location>
        <begin position="87"/>
        <end position="105"/>
    </location>
</feature>
<sequence length="1543" mass="172028">MNQDTKPNFYFSSDSAEAQGGADLVAERNSNYTTTPAGGSDGQTIPVNTTDHGGYKGVHPIAAFFHVCFKLAAILVFLLGGVFGLKYVLILVITILLLTADFWTTKNVTGRILVSMRWWNEVQEDGTTQWVFESSPEADQRVNAYDNWFFWVTTGANCVTWVVLLFLNFLSFKYLPITLAGVLLSGANFLGYFKCRRDAQQKVTSFMLSQAAARPQAAGHVASFFMGGGGGTNTNTAHGGGSANRNQEYHITISGLRLCPQATTAAQQVLFTMMRRRCGATGGVLGAEAAAGSLTALSFYPVQRASCRAQSSNQGGGGGSGAGRGLHTFIRDNADPTSSFPTPSTVAARDRGGSRRGAAGASHTMSSSGSSVPPPPHTSSFGADVELPMSDWASRLQRELMSPVDPLGGLAHKDYYRDPATGYAPQYAPRDFVHGGSIAYPHMQGSGSAHDSYAAAAARRNWLEHDVASTAFTSQAARATARQLSSDAERETFTQRHMPADRHRSAFLGNASLAAMDQLRTSGPQSDEKVYQQAMLDRYRAAATSSSSSAAPGVSYTAATGLSGGELVDALAEDYAAAMDDGMDEELRIAHGLRAKERFDFKVMQRTSRVPFQGYDMDRFAAQREGRSHGAQQLPPVIPPSSMEEAMKNMRGGTAALPDTEAQAWQTYAQNTTSEEPKLGEALTGDVINSLHARRRSMQDAKEQARKQRFGLGRQGALVQDGGPDRRTLKKHTNDERLLDAANFASGAYRRTITDEHVDPYVRRSTETGVGHLLTNRFDMARREDRVAHGQQDLTERNTVHYGVPIQQSIDEFVFSHRNARGERPLDYFKPFPDFRAQRLFRMYRDIEGFSLLKQRPEAFEWELFTRYRAHHQQRRELALLHGLEPVANETAAERTTRRLALDELCEKTPFDSSKLRLNDDEVKMDAETLRNWFGVYVLPSPTIVESVVRAEGGALNLHLQHAADEMNTADTREHILSSRYMNRLLLFEGFQHRWNRGFTKEVAGKAPEPVIKYAQPQEVLKYFDADERAMYQQYVQQESDAQLSEWAKVTRGRRYIAEKEQYGEVAAQGYKVPVVDVQHQETGAVLTVSAKLLEKSAAAALADKEPAGGGSSSRTTSSSSSMVRFDGQSYFVLPGSKRTVTPLSIRLESGEPMEMTDEVFSAYPLEVPASAKYNHALNYGIGEYDYNRGNYIETQDAIWEKATADQEEGWSPATHADGLCPGLPVRARRRLAAAGEDKTGAAITGDFQRGRIVQYYRQPFFNPDPRLVTVAFYADGVVQEVPLADVMIWQRRYHGPERTVGDESRRYNPAGLRRYIDVADPNNEKASPSSSVGAGADGADDHFLEKYEGRLTNNAAAARYRTTKQITEIDQWNRFDTSRADNHRPLSISHRRDYVRQGYLPRYTPWEWIVIQEADQPIIHETMRTDNIGASYFFSLNRSWRYKARPHGYLRNYENEVRDMLQFVDGVTPWKQAQKIRTYWEVRQHHPMPQFNRPEVAMHRNSAGLLPSHMWETDKKTGKVRAVKDSVRDYQTKIPVPKWVQL</sequence>